<protein>
    <submittedName>
        <fullName evidence="2">Uncharacterized protein</fullName>
    </submittedName>
</protein>
<name>A0ABR4AIZ5_9LECA</name>
<evidence type="ECO:0000313" key="2">
    <source>
        <dbReference type="EMBL" id="KAL2044791.1"/>
    </source>
</evidence>
<organism evidence="2 3">
    <name type="scientific">Stereocaulon virgatum</name>
    <dbReference type="NCBI Taxonomy" id="373712"/>
    <lineage>
        <taxon>Eukaryota</taxon>
        <taxon>Fungi</taxon>
        <taxon>Dikarya</taxon>
        <taxon>Ascomycota</taxon>
        <taxon>Pezizomycotina</taxon>
        <taxon>Lecanoromycetes</taxon>
        <taxon>OSLEUM clade</taxon>
        <taxon>Lecanoromycetidae</taxon>
        <taxon>Lecanorales</taxon>
        <taxon>Lecanorineae</taxon>
        <taxon>Stereocaulaceae</taxon>
        <taxon>Stereocaulon</taxon>
    </lineage>
</organism>
<gene>
    <name evidence="2" type="ORF">N7G274_002566</name>
</gene>
<keyword evidence="3" id="KW-1185">Reference proteome</keyword>
<feature type="coiled-coil region" evidence="1">
    <location>
        <begin position="2"/>
        <end position="197"/>
    </location>
</feature>
<accession>A0ABR4AIZ5</accession>
<sequence>MTSAQEQKLEEANFRYEKLRREAEERDRDLQDKVVLYGKSIAEEIQKHATLRDAATKYEQEIEYLRGECKEAVAQIISLQVSLKAKELERSQAETEAAIRSQQELQNLAARHEEEAKYLRVDYEGAAAQIDALKSKLEEKDLELAKSKETTAQKFQQNLQELNTSKEQEARQLRHDLETAAGEVASLQHRLKDLERQRSNPINNKEVDAFGIALYLLNHRFDNLTPRSQASIDLLSQEIPPAMDEDEDEDEAVKSISSTFKSRLLEGGIDLNEPIKTDSFLAFLSCLVKMRYIERDRSVEEVEVLAKTLVEMNVQKVQMTEELKNLSESREAIELERQEATKRLTSLEAKLELAETQSEEKEAEVAAIRNNLKELQFHIDNSSANMDHERNEAAVEIALLKNKLELARTQRQDDNDDADHKRKEVFVELNLLKHQLELAELQSREASEEVERTKKETVVDIALLKDKLELAELHSREDKGAIAALRKEVERLQVQLTDAPNHGSCTAHQLREELSMLGRHHDANLADVTALRATLKAESEEREEEWRRRATAMQKLVGGMKEVGAEITVQ</sequence>
<evidence type="ECO:0000256" key="1">
    <source>
        <dbReference type="SAM" id="Coils"/>
    </source>
</evidence>
<reference evidence="2 3" key="1">
    <citation type="submission" date="2024-09" db="EMBL/GenBank/DDBJ databases">
        <title>Rethinking Asexuality: The Enigmatic Case of Functional Sexual Genes in Lepraria (Stereocaulaceae).</title>
        <authorList>
            <person name="Doellman M."/>
            <person name="Sun Y."/>
            <person name="Barcenas-Pena A."/>
            <person name="Lumbsch H.T."/>
            <person name="Grewe F."/>
        </authorList>
    </citation>
    <scope>NUCLEOTIDE SEQUENCE [LARGE SCALE GENOMIC DNA]</scope>
    <source>
        <strain evidence="2 3">Mercado 3170</strain>
    </source>
</reference>
<keyword evidence="1" id="KW-0175">Coiled coil</keyword>
<dbReference type="EMBL" id="JBEFKJ010000008">
    <property type="protein sequence ID" value="KAL2044791.1"/>
    <property type="molecule type" value="Genomic_DNA"/>
</dbReference>
<dbReference type="Proteomes" id="UP001590950">
    <property type="component" value="Unassembled WGS sequence"/>
</dbReference>
<comment type="caution">
    <text evidence="2">The sequence shown here is derived from an EMBL/GenBank/DDBJ whole genome shotgun (WGS) entry which is preliminary data.</text>
</comment>
<proteinExistence type="predicted"/>
<evidence type="ECO:0000313" key="3">
    <source>
        <dbReference type="Proteomes" id="UP001590950"/>
    </source>
</evidence>
<feature type="coiled-coil region" evidence="1">
    <location>
        <begin position="309"/>
        <end position="456"/>
    </location>
</feature>